<comment type="cofactor">
    <cofactor evidence="2">
        <name>FAD</name>
        <dbReference type="ChEBI" id="CHEBI:57692"/>
    </cofactor>
</comment>
<dbReference type="FunFam" id="1.10.45.10:FF:000001">
    <property type="entry name" value="D-lactate dehydrogenase mitochondrial"/>
    <property type="match status" value="2"/>
</dbReference>
<dbReference type="EMBL" id="JAEOAQ010000001">
    <property type="protein sequence ID" value="KAG5422267.1"/>
    <property type="molecule type" value="Genomic_DNA"/>
</dbReference>
<dbReference type="GO" id="GO:0008720">
    <property type="term" value="F:D-lactate dehydrogenase (NAD+) activity"/>
    <property type="evidence" value="ECO:0007669"/>
    <property type="project" value="TreeGrafter"/>
</dbReference>
<evidence type="ECO:0000256" key="5">
    <source>
        <dbReference type="ARBA" id="ARBA00004846"/>
    </source>
</evidence>
<protein>
    <recommendedName>
        <fullName evidence="20">D-lactate ferricytochrome C oxidoreductase</fullName>
        <ecNumber evidence="17">1.1.2.4</ecNumber>
        <ecNumber evidence="8">1.3.3.6</ecNumber>
    </recommendedName>
</protein>
<evidence type="ECO:0000256" key="2">
    <source>
        <dbReference type="ARBA" id="ARBA00001974"/>
    </source>
</evidence>
<dbReference type="FunFam" id="1.20.140.10:FF:000015">
    <property type="entry name" value="Acyl-coenzyme A oxidase"/>
    <property type="match status" value="1"/>
</dbReference>
<comment type="caution">
    <text evidence="22">The sequence shown here is derived from an EMBL/GenBank/DDBJ whole genome shotgun (WGS) entry which is preliminary data.</text>
</comment>
<keyword evidence="9" id="KW-0285">Flavoprotein</keyword>
<comment type="pathway">
    <text evidence="5">Lipid metabolism; peroxisomal fatty acid beta-oxidation.</text>
</comment>
<dbReference type="InterPro" id="IPR006091">
    <property type="entry name" value="Acyl-CoA_Oxase/DH_mid-dom"/>
</dbReference>
<evidence type="ECO:0000256" key="12">
    <source>
        <dbReference type="ARBA" id="ARBA00022946"/>
    </source>
</evidence>
<reference evidence="22 23" key="1">
    <citation type="submission" date="2020-12" db="EMBL/GenBank/DDBJ databases">
        <title>Effect of drift, selection, and recombination on the evolution of hybrid genomes in Candida yeast pathogens.</title>
        <authorList>
            <person name="Mixao V."/>
            <person name="Ksiezopolska E."/>
            <person name="Saus E."/>
            <person name="Boekhout T."/>
            <person name="Gacser A."/>
            <person name="Gabaldon T."/>
        </authorList>
    </citation>
    <scope>NUCLEOTIDE SEQUENCE [LARGE SCALE GENOMIC DNA]</scope>
    <source>
        <strain evidence="22 23">BP57</strain>
    </source>
</reference>
<evidence type="ECO:0000256" key="20">
    <source>
        <dbReference type="ARBA" id="ARBA00083446"/>
    </source>
</evidence>
<dbReference type="InterPro" id="IPR016171">
    <property type="entry name" value="Vanillyl_alc_oxidase_C-sub2"/>
</dbReference>
<dbReference type="GO" id="GO:0003997">
    <property type="term" value="F:acyl-CoA oxidase activity"/>
    <property type="evidence" value="ECO:0007669"/>
    <property type="project" value="UniProtKB-EC"/>
</dbReference>
<organism evidence="22 23">
    <name type="scientific">Candida metapsilosis</name>
    <dbReference type="NCBI Taxonomy" id="273372"/>
    <lineage>
        <taxon>Eukaryota</taxon>
        <taxon>Fungi</taxon>
        <taxon>Dikarya</taxon>
        <taxon>Ascomycota</taxon>
        <taxon>Saccharomycotina</taxon>
        <taxon>Pichiomycetes</taxon>
        <taxon>Debaryomycetaceae</taxon>
        <taxon>Candida/Lodderomyces clade</taxon>
        <taxon>Candida</taxon>
    </lineage>
</organism>
<dbReference type="GO" id="GO:0071949">
    <property type="term" value="F:FAD binding"/>
    <property type="evidence" value="ECO:0007669"/>
    <property type="project" value="InterPro"/>
</dbReference>
<evidence type="ECO:0000256" key="8">
    <source>
        <dbReference type="ARBA" id="ARBA00012870"/>
    </source>
</evidence>
<keyword evidence="15" id="KW-0496">Mitochondrion</keyword>
<dbReference type="Pfam" id="PF01565">
    <property type="entry name" value="FAD_binding_4"/>
    <property type="match status" value="2"/>
</dbReference>
<dbReference type="SUPFAM" id="SSF56176">
    <property type="entry name" value="FAD-binding/transporter-associated domain-like"/>
    <property type="match status" value="2"/>
</dbReference>
<keyword evidence="10" id="KW-0274">FAD</keyword>
<dbReference type="InterPro" id="IPR046373">
    <property type="entry name" value="Acyl-CoA_Oxase/DH_mid-dom_sf"/>
</dbReference>
<gene>
    <name evidence="22" type="ORF">I9W82_001362</name>
</gene>
<dbReference type="InterPro" id="IPR002655">
    <property type="entry name" value="Acyl-CoA_oxidase_C"/>
</dbReference>
<keyword evidence="16" id="KW-0576">Peroxisome</keyword>
<dbReference type="SUPFAM" id="SSF47203">
    <property type="entry name" value="Acyl-CoA dehydrogenase C-terminal domain-like"/>
    <property type="match status" value="2"/>
</dbReference>
<dbReference type="Proteomes" id="UP000669133">
    <property type="component" value="Unassembled WGS sequence"/>
</dbReference>
<evidence type="ECO:0000256" key="10">
    <source>
        <dbReference type="ARBA" id="ARBA00022827"/>
    </source>
</evidence>
<dbReference type="GO" id="GO:0004458">
    <property type="term" value="F:D-lactate dehydrogenase (cytochrome) activity"/>
    <property type="evidence" value="ECO:0007669"/>
    <property type="project" value="UniProtKB-EC"/>
</dbReference>
<evidence type="ECO:0000256" key="14">
    <source>
        <dbReference type="ARBA" id="ARBA00023098"/>
    </source>
</evidence>
<comment type="similarity">
    <text evidence="6">Belongs to the acyl-CoA oxidase family.</text>
</comment>
<dbReference type="GO" id="GO:0005777">
    <property type="term" value="C:peroxisome"/>
    <property type="evidence" value="ECO:0007669"/>
    <property type="project" value="UniProtKB-SubCell"/>
</dbReference>
<dbReference type="Pfam" id="PF02770">
    <property type="entry name" value="Acyl-CoA_dh_M"/>
    <property type="match status" value="1"/>
</dbReference>
<dbReference type="EC" id="1.1.2.4" evidence="17"/>
<comment type="subcellular location">
    <subcellularLocation>
        <location evidence="3">Mitochondrion</location>
    </subcellularLocation>
    <subcellularLocation>
        <location evidence="4">Peroxisome</location>
    </subcellularLocation>
</comment>
<dbReference type="FunFam" id="1.20.140.10:FF:000041">
    <property type="entry name" value="Acyl-coenzyme A oxidase"/>
    <property type="match status" value="1"/>
</dbReference>
<keyword evidence="13" id="KW-0560">Oxidoreductase</keyword>
<comment type="similarity">
    <text evidence="7">Belongs to the FAD-binding oxidoreductase/transferase type 4 family.</text>
</comment>
<sequence length="1788" mass="198651">MNIPVTTKNVSLSKGPDPRISIQTERDAQKFNPQAMQYFLEGSKQRGELVKTLIQQMERDPILRVDGSYYDFTKAQMREITAAKINRIARYTETDSNDEFERRFSLVSVFDAGLNTRIFVSLGLFRSCIKGNGTADQFKYWIQDKHTEHIRGIYGCFGMTELAHGSNVAGIETTATFDKANDEFIINTPHIGATKWWIGGAAHSATHCSVYARLVVDGKDYGVKTFVVPLRDSNHDLMPGVTVGDIGAKMGRDGVDNGWIQFSSVRIPRFFMLQKFCKVSREGEVVLPPLEQLSYSALLGGRVQMVMDSYRVLARVSTIALRYAIGRRQFKGDNVDPNDEEALETQLLDYPLHQKRLFPYLAAAYVISAGALKVERTIEETLDVLDKAVASNDQKGIFKSIEGMKSLFVDSGSLKSTATWLAAEGIDQCRQACGGHGYSAYNGFGKAYNDWAVQCTWEGDNNVLAMNTSKTLIKHILALEDKGKAVKGSLHFLNQLKEYTGSGASKVVLDNAKDITDLNKFIKSLEVAIIRLGYETAKIVRKENFDFVGADLVNLSKLKAHHYSLSEFVRRVDTHDDESLKPYLYDLGRVYAATIVLEKFSGIFLTFNVASTNAITDLVKVVIPNLCKQVRPNVVGLTDSFQMSDMMINAAIGRYDGDIYENYFDLVKQLNPPAKDKAPYSAALEAMLNRPSIDERERFEKTVETGEIFDKFTVAISRDKLLHQFFITRLKRALSKRAAVITQLMSWRTRLPLRPILAGITSTAIVSYVAYKYGRYEVLTNPPLHSFPKSSTTKLSSLQPPVYCQDISRVIPEITKLGIDVVNTKADIEHHTGNEFTTHKPLENEVPLYVVYPTSTEQVSQVLRICNREKVPVVPFSGGTSLEGHFHSTRRGIVVDTSRMNKVLAVNDDDLDVVVQCGVNWQKLNEDLDPYGLMFGTDCGPSGLISGMIGTNASGINASRYGAMTANVISVTAVLADGTVVKTRQRPRKTSAGYNLTSLFVGSEGTLGIVTEAVVKVYPKPKSETVVVVQFPSISHATKTVAQVFRSGIQPTAIELLDADMMHCLNYGDFTSEKMLEEPTIFFKLGGINDTVVKENVKILKSITQANKASNFKFAKNKEEQEELFSARKNAFYAMINWGRNEIDEDVRIWVTDIAVPLSRLSHVLDQINDWIKNSPFESIILAHAGDGNFHADIFYKVEQRAEVEAIVNRMIQLGIDNDGTATGEHGVGNAKRRFLQLELGEDTIDMMRKIKLALDPNRILNPDKIFKIDPTDAVLVSYGAYKYGQYQVLNNPPLNFFPNSSTTKLKSLEPPKYCTNVSSVIPEISSLGVEVVSSKPEIEHHTSNEFTTHQPRKGEVPQYVIYPNSTEQVSQALKICNREHVPVVPFSGGTSIEGNFHSTRHGIVIDTSRMNKVLAINDNDLDVEVQCGVNWQRLNEDLEPHGLMFGTDCGPQGLMSGMIATNASGVNASRYGAMTANVISVTAVLADGTVVKTRQRPRKTSAGYNLTSLFVGSEGTLGIVTEAVVKVYPKPKSETVVVVQFPSISHATKTVAQVFRSGIQPTAIELLDANMVHCLNYGEYTSKPMLEAPTIFFKLGGINDTVVKESVKVLQAITKQNEAASFKFAKNKQEQEELFSARKNALYAMTNWSRSEIDEDVKMWPTDIAVPLSKLSHVLTIINNWIEDSPFKSTIVAHAGDGNFHASIFYKSEQRDEAEKMVNKMVELGIANDGTATGEHGIGNSKRKFLELELGEDTIDMMRKIKMALDPNRILNPDKVFKIDPNDEGLH</sequence>
<dbReference type="EC" id="1.3.3.6" evidence="8"/>
<dbReference type="InterPro" id="IPR016166">
    <property type="entry name" value="FAD-bd_PCMH"/>
</dbReference>
<comment type="function">
    <text evidence="19">Catalyzes the stereospecific oxidation of D-lactate to pyruvate.</text>
</comment>
<dbReference type="SUPFAM" id="SSF55103">
    <property type="entry name" value="FAD-linked oxidases, C-terminal domain"/>
    <property type="match status" value="2"/>
</dbReference>
<dbReference type="Gene3D" id="1.10.540.10">
    <property type="entry name" value="Acyl-CoA dehydrogenase/oxidase, N-terminal domain"/>
    <property type="match status" value="1"/>
</dbReference>
<comment type="catalytic activity">
    <reaction evidence="1">
        <text>a 2,3-saturated acyl-CoA + O2 = a (2E)-enoyl-CoA + H2O2</text>
        <dbReference type="Rhea" id="RHEA:38959"/>
        <dbReference type="ChEBI" id="CHEBI:15379"/>
        <dbReference type="ChEBI" id="CHEBI:16240"/>
        <dbReference type="ChEBI" id="CHEBI:58856"/>
        <dbReference type="ChEBI" id="CHEBI:65111"/>
        <dbReference type="EC" id="1.3.3.6"/>
    </reaction>
</comment>
<keyword evidence="11" id="KW-0276">Fatty acid metabolism</keyword>
<proteinExistence type="inferred from homology"/>
<dbReference type="Gene3D" id="3.30.70.2740">
    <property type="match status" value="2"/>
</dbReference>
<dbReference type="PANTHER" id="PTHR11748">
    <property type="entry name" value="D-LACTATE DEHYDROGENASE"/>
    <property type="match status" value="1"/>
</dbReference>
<dbReference type="Pfam" id="PF14749">
    <property type="entry name" value="Acyl-CoA_ox_N"/>
    <property type="match status" value="1"/>
</dbReference>
<dbReference type="InterPro" id="IPR016164">
    <property type="entry name" value="FAD-linked_Oxase-like_C"/>
</dbReference>
<dbReference type="Pfam" id="PF01756">
    <property type="entry name" value="ACOX"/>
    <property type="match status" value="1"/>
</dbReference>
<dbReference type="PANTHER" id="PTHR11748:SF117">
    <property type="entry name" value="AER321WP"/>
    <property type="match status" value="1"/>
</dbReference>
<dbReference type="GO" id="GO:0033540">
    <property type="term" value="P:fatty acid beta-oxidation using acyl-CoA oxidase"/>
    <property type="evidence" value="ECO:0007669"/>
    <property type="project" value="UniProtKB-UniPathway"/>
</dbReference>
<dbReference type="FunFam" id="2.40.110.10:FF:000003">
    <property type="entry name" value="Acyl-coenzyme A oxidase"/>
    <property type="match status" value="1"/>
</dbReference>
<evidence type="ECO:0000256" key="15">
    <source>
        <dbReference type="ARBA" id="ARBA00023128"/>
    </source>
</evidence>
<dbReference type="Gene3D" id="1.20.140.10">
    <property type="entry name" value="Butyryl-CoA Dehydrogenase, subunit A, domain 3"/>
    <property type="match status" value="2"/>
</dbReference>
<feature type="domain" description="FAD-binding PCMH-type" evidence="21">
    <location>
        <begin position="843"/>
        <end position="1020"/>
    </location>
</feature>
<dbReference type="Gene3D" id="3.30.465.10">
    <property type="match status" value="2"/>
</dbReference>
<evidence type="ECO:0000256" key="6">
    <source>
        <dbReference type="ARBA" id="ARBA00006288"/>
    </source>
</evidence>
<evidence type="ECO:0000256" key="9">
    <source>
        <dbReference type="ARBA" id="ARBA00022630"/>
    </source>
</evidence>
<keyword evidence="23" id="KW-1185">Reference proteome</keyword>
<keyword evidence="14" id="KW-0443">Lipid metabolism</keyword>
<dbReference type="GO" id="GO:0005739">
    <property type="term" value="C:mitochondrion"/>
    <property type="evidence" value="ECO:0007669"/>
    <property type="project" value="UniProtKB-SubCell"/>
</dbReference>
<dbReference type="InterPro" id="IPR036250">
    <property type="entry name" value="AcylCo_DH-like_C"/>
</dbReference>
<dbReference type="Gene3D" id="2.40.110.10">
    <property type="entry name" value="Butyryl-CoA Dehydrogenase, subunit A, domain 2"/>
    <property type="match status" value="1"/>
</dbReference>
<evidence type="ECO:0000259" key="21">
    <source>
        <dbReference type="PROSITE" id="PS51387"/>
    </source>
</evidence>
<dbReference type="GeneID" id="93649991"/>
<accession>A0A8H7ZLS7</accession>
<dbReference type="Pfam" id="PF22924">
    <property type="entry name" value="ACOX_C_alpha1"/>
    <property type="match status" value="1"/>
</dbReference>
<dbReference type="OrthoDB" id="538336at2759"/>
<dbReference type="RefSeq" id="XP_067551383.1">
    <property type="nucleotide sequence ID" value="XM_067690099.1"/>
</dbReference>
<dbReference type="GO" id="GO:1903457">
    <property type="term" value="P:lactate catabolic process"/>
    <property type="evidence" value="ECO:0007669"/>
    <property type="project" value="TreeGrafter"/>
</dbReference>
<dbReference type="Pfam" id="PF02913">
    <property type="entry name" value="FAD-oxidase_C"/>
    <property type="match status" value="2"/>
</dbReference>
<dbReference type="PROSITE" id="PS51387">
    <property type="entry name" value="FAD_PCMH"/>
    <property type="match status" value="2"/>
</dbReference>
<evidence type="ECO:0000256" key="19">
    <source>
        <dbReference type="ARBA" id="ARBA00055809"/>
    </source>
</evidence>
<dbReference type="FunFam" id="3.30.465.10:FF:000038">
    <property type="entry name" value="D-lactate dehydrogenase"/>
    <property type="match status" value="2"/>
</dbReference>
<evidence type="ECO:0000256" key="18">
    <source>
        <dbReference type="ARBA" id="ARBA00051436"/>
    </source>
</evidence>
<feature type="domain" description="FAD-binding PCMH-type" evidence="21">
    <location>
        <begin position="1353"/>
        <end position="1531"/>
    </location>
</feature>
<evidence type="ECO:0000256" key="4">
    <source>
        <dbReference type="ARBA" id="ARBA00004275"/>
    </source>
</evidence>
<dbReference type="InterPro" id="IPR004113">
    <property type="entry name" value="FAD-bd_oxidored_4_C"/>
</dbReference>
<evidence type="ECO:0000313" key="23">
    <source>
        <dbReference type="Proteomes" id="UP000669133"/>
    </source>
</evidence>
<dbReference type="InterPro" id="IPR006094">
    <property type="entry name" value="Oxid_FAD_bind_N"/>
</dbReference>
<evidence type="ECO:0000256" key="3">
    <source>
        <dbReference type="ARBA" id="ARBA00004173"/>
    </source>
</evidence>
<keyword evidence="12" id="KW-0809">Transit peptide</keyword>
<dbReference type="UniPathway" id="UPA00661"/>
<comment type="catalytic activity">
    <reaction evidence="18">
        <text>(R)-lactate + 2 Fe(III)-[cytochrome c] = 2 Fe(II)-[cytochrome c] + pyruvate + 2 H(+)</text>
        <dbReference type="Rhea" id="RHEA:13521"/>
        <dbReference type="Rhea" id="RHEA-COMP:10350"/>
        <dbReference type="Rhea" id="RHEA-COMP:14399"/>
        <dbReference type="ChEBI" id="CHEBI:15361"/>
        <dbReference type="ChEBI" id="CHEBI:15378"/>
        <dbReference type="ChEBI" id="CHEBI:16004"/>
        <dbReference type="ChEBI" id="CHEBI:29033"/>
        <dbReference type="ChEBI" id="CHEBI:29034"/>
        <dbReference type="EC" id="1.1.2.4"/>
    </reaction>
</comment>
<evidence type="ECO:0000256" key="11">
    <source>
        <dbReference type="ARBA" id="ARBA00022832"/>
    </source>
</evidence>
<dbReference type="FunFam" id="1.10.540.10:FF:000018">
    <property type="entry name" value="Acyl-coenzyme A oxidase"/>
    <property type="match status" value="1"/>
</dbReference>
<dbReference type="FunFam" id="3.30.70.2740:FF:000001">
    <property type="entry name" value="D-lactate dehydrogenase mitochondrial"/>
    <property type="match status" value="2"/>
</dbReference>
<dbReference type="InterPro" id="IPR016169">
    <property type="entry name" value="FAD-bd_PCMH_sub2"/>
</dbReference>
<evidence type="ECO:0000256" key="1">
    <source>
        <dbReference type="ARBA" id="ARBA00001201"/>
    </source>
</evidence>
<dbReference type="SUPFAM" id="SSF56645">
    <property type="entry name" value="Acyl-CoA dehydrogenase NM domain-like"/>
    <property type="match status" value="1"/>
</dbReference>
<name>A0A8H7ZLS7_9ASCO</name>
<evidence type="ECO:0000256" key="13">
    <source>
        <dbReference type="ARBA" id="ARBA00023002"/>
    </source>
</evidence>
<dbReference type="InterPro" id="IPR037069">
    <property type="entry name" value="AcylCoA_DH/ox_N_sf"/>
</dbReference>
<evidence type="ECO:0000256" key="16">
    <source>
        <dbReference type="ARBA" id="ARBA00023140"/>
    </source>
</evidence>
<evidence type="ECO:0000256" key="7">
    <source>
        <dbReference type="ARBA" id="ARBA00008000"/>
    </source>
</evidence>
<evidence type="ECO:0000313" key="22">
    <source>
        <dbReference type="EMBL" id="KAG5422267.1"/>
    </source>
</evidence>
<dbReference type="InterPro" id="IPR036318">
    <property type="entry name" value="FAD-bd_PCMH-like_sf"/>
</dbReference>
<dbReference type="InterPro" id="IPR055060">
    <property type="entry name" value="ACOX_C_alpha1"/>
</dbReference>
<dbReference type="InterPro" id="IPR009100">
    <property type="entry name" value="AcylCoA_DH/oxidase_NM_dom_sf"/>
</dbReference>
<dbReference type="Gene3D" id="1.10.45.10">
    <property type="entry name" value="Vanillyl-alcohol Oxidase, Chain A, domain 4"/>
    <property type="match status" value="2"/>
</dbReference>
<dbReference type="InterPro" id="IPR029320">
    <property type="entry name" value="Acyl-CoA_ox_N"/>
</dbReference>
<evidence type="ECO:0000256" key="17">
    <source>
        <dbReference type="ARBA" id="ARBA00038897"/>
    </source>
</evidence>